<evidence type="ECO:0000313" key="2">
    <source>
        <dbReference type="EMBL" id="KCW47047.1"/>
    </source>
</evidence>
<evidence type="ECO:0000256" key="1">
    <source>
        <dbReference type="SAM" id="MobiDB-lite"/>
    </source>
</evidence>
<name>A0A058ZZ02_EUCGR</name>
<feature type="region of interest" description="Disordered" evidence="1">
    <location>
        <begin position="70"/>
        <end position="93"/>
    </location>
</feature>
<dbReference type="Gramene" id="KCW47047">
    <property type="protein sequence ID" value="KCW47047"/>
    <property type="gene ID" value="EUGRSUZ_K00854"/>
</dbReference>
<proteinExistence type="predicted"/>
<protein>
    <submittedName>
        <fullName evidence="2">Uncharacterized protein</fullName>
    </submittedName>
</protein>
<dbReference type="InParanoid" id="A0A058ZZ02"/>
<dbReference type="EMBL" id="KK198763">
    <property type="protein sequence ID" value="KCW47047.1"/>
    <property type="molecule type" value="Genomic_DNA"/>
</dbReference>
<sequence>MGHRVYLVNFHSSSGSSVRSRFSLFHFSDVPARVLSRSEDHVVGKRPPATDRRRRAHSLTALQLRARRRALAHPRPRPNLMPRRTSPKSRIRTPTWRALRESALRWSR</sequence>
<reference evidence="2" key="1">
    <citation type="submission" date="2013-07" db="EMBL/GenBank/DDBJ databases">
        <title>The genome of Eucalyptus grandis.</title>
        <authorList>
            <person name="Schmutz J."/>
            <person name="Hayes R."/>
            <person name="Myburg A."/>
            <person name="Tuskan G."/>
            <person name="Grattapaglia D."/>
            <person name="Rokhsar D.S."/>
        </authorList>
    </citation>
    <scope>NUCLEOTIDE SEQUENCE</scope>
    <source>
        <tissue evidence="2">Leaf extractions</tissue>
    </source>
</reference>
<accession>A0A058ZZ02</accession>
<gene>
    <name evidence="2" type="ORF">EUGRSUZ_K00854</name>
</gene>
<dbReference type="AlphaFoldDB" id="A0A058ZZ02"/>
<organism evidence="2">
    <name type="scientific">Eucalyptus grandis</name>
    <name type="common">Flooded gum</name>
    <dbReference type="NCBI Taxonomy" id="71139"/>
    <lineage>
        <taxon>Eukaryota</taxon>
        <taxon>Viridiplantae</taxon>
        <taxon>Streptophyta</taxon>
        <taxon>Embryophyta</taxon>
        <taxon>Tracheophyta</taxon>
        <taxon>Spermatophyta</taxon>
        <taxon>Magnoliopsida</taxon>
        <taxon>eudicotyledons</taxon>
        <taxon>Gunneridae</taxon>
        <taxon>Pentapetalae</taxon>
        <taxon>rosids</taxon>
        <taxon>malvids</taxon>
        <taxon>Myrtales</taxon>
        <taxon>Myrtaceae</taxon>
        <taxon>Myrtoideae</taxon>
        <taxon>Eucalypteae</taxon>
        <taxon>Eucalyptus</taxon>
    </lineage>
</organism>